<dbReference type="Pfam" id="PF04308">
    <property type="entry name" value="RNaseH_like"/>
    <property type="match status" value="1"/>
</dbReference>
<dbReference type="AlphaFoldDB" id="A0A1G1WPJ1"/>
<dbReference type="Proteomes" id="UP000177821">
    <property type="component" value="Unassembled WGS sequence"/>
</dbReference>
<sequence length="163" mass="18078">MVNCEDNFYSPTDGKLDYTGVVYKIAEFIKSGNDFVHQVVVGTDSKPSNSDKGVDFITAVVVHRVNKGGIYFWRRVNKTKNFALTERIGEETVLSLELATKLRDTFRHNGLSAYEPEIHADVGENGATRDMIKWVTGMIIGSGFKAKIKPDSYGASTIADKHT</sequence>
<dbReference type="EMBL" id="MHCX01000020">
    <property type="protein sequence ID" value="OGY29614.1"/>
    <property type="molecule type" value="Genomic_DNA"/>
</dbReference>
<evidence type="ECO:0000313" key="2">
    <source>
        <dbReference type="Proteomes" id="UP000177821"/>
    </source>
</evidence>
<reference evidence="1 2" key="1">
    <citation type="journal article" date="2016" name="Nat. Commun.">
        <title>Thousands of microbial genomes shed light on interconnected biogeochemical processes in an aquifer system.</title>
        <authorList>
            <person name="Anantharaman K."/>
            <person name="Brown C.T."/>
            <person name="Hug L.A."/>
            <person name="Sharon I."/>
            <person name="Castelle C.J."/>
            <person name="Probst A.J."/>
            <person name="Thomas B.C."/>
            <person name="Singh A."/>
            <person name="Wilkins M.J."/>
            <person name="Karaoz U."/>
            <person name="Brodie E.L."/>
            <person name="Williams K.H."/>
            <person name="Hubbard S.S."/>
            <person name="Banfield J.F."/>
        </authorList>
    </citation>
    <scope>NUCLEOTIDE SEQUENCE [LARGE SCALE GENOMIC DNA]</scope>
</reference>
<gene>
    <name evidence="1" type="ORF">A3J50_00165</name>
</gene>
<dbReference type="InterPro" id="IPR007405">
    <property type="entry name" value="Phage_KVP40_Orf299"/>
</dbReference>
<proteinExistence type="predicted"/>
<evidence type="ECO:0008006" key="3">
    <source>
        <dbReference type="Google" id="ProtNLM"/>
    </source>
</evidence>
<protein>
    <recommendedName>
        <fullName evidence="3">DUF458 domain-containing protein</fullName>
    </recommendedName>
</protein>
<dbReference type="PANTHER" id="PTHR39961">
    <property type="entry name" value="HYPOTHETICAL CYTOSOLIC PROTEIN"/>
    <property type="match status" value="1"/>
</dbReference>
<evidence type="ECO:0000313" key="1">
    <source>
        <dbReference type="EMBL" id="OGY29614.1"/>
    </source>
</evidence>
<dbReference type="PANTHER" id="PTHR39961:SF1">
    <property type="entry name" value="DUF458 DOMAIN-CONTAINING PROTEIN"/>
    <property type="match status" value="1"/>
</dbReference>
<name>A0A1G1WPJ1_9BACT</name>
<organism evidence="1 2">
    <name type="scientific">Candidatus Woykebacteria bacterium RIFCSPHIGHO2_02_FULL_43_16b</name>
    <dbReference type="NCBI Taxonomy" id="1802601"/>
    <lineage>
        <taxon>Bacteria</taxon>
        <taxon>Candidatus Woykeibacteriota</taxon>
    </lineage>
</organism>
<accession>A0A1G1WPJ1</accession>
<comment type="caution">
    <text evidence="1">The sequence shown here is derived from an EMBL/GenBank/DDBJ whole genome shotgun (WGS) entry which is preliminary data.</text>
</comment>